<sequence length="231" mass="27798">MDSIQKFCNEKKEKPFCAYNQILGNCELINQLIQLFIQFFCQHHNMKYQLICERLFFQISQLKTILANQLKIIRLYVFSLPLDALCSLDCITYSNLRIIFQIFFTQYYLKAQINQYLLSHFNKKELNPQQLSFIAYLSIGISLRRIFIILGYKVEYSSKKFNFLLQHNKFKYIDNFILFSTSLFLGQQKIRFTKTNVDQFFKKQKNPKISSLILRIIQIFYVFRYFAECCI</sequence>
<keyword evidence="2" id="KW-1185">Reference proteome</keyword>
<name>W7XEU8_TETTS</name>
<evidence type="ECO:0000313" key="1">
    <source>
        <dbReference type="EMBL" id="EWS72486.1"/>
    </source>
</evidence>
<dbReference type="KEGG" id="tet:TTHERM_000348709"/>
<dbReference type="Proteomes" id="UP000009168">
    <property type="component" value="Unassembled WGS sequence"/>
</dbReference>
<reference evidence="2" key="1">
    <citation type="journal article" date="2006" name="PLoS Biol.">
        <title>Macronuclear genome sequence of the ciliate Tetrahymena thermophila, a model eukaryote.</title>
        <authorList>
            <person name="Eisen J.A."/>
            <person name="Coyne R.S."/>
            <person name="Wu M."/>
            <person name="Wu D."/>
            <person name="Thiagarajan M."/>
            <person name="Wortman J.R."/>
            <person name="Badger J.H."/>
            <person name="Ren Q."/>
            <person name="Amedeo P."/>
            <person name="Jones K.M."/>
            <person name="Tallon L.J."/>
            <person name="Delcher A.L."/>
            <person name="Salzberg S.L."/>
            <person name="Silva J.C."/>
            <person name="Haas B.J."/>
            <person name="Majoros W.H."/>
            <person name="Farzad M."/>
            <person name="Carlton J.M."/>
            <person name="Smith R.K. Jr."/>
            <person name="Garg J."/>
            <person name="Pearlman R.E."/>
            <person name="Karrer K.M."/>
            <person name="Sun L."/>
            <person name="Manning G."/>
            <person name="Elde N.C."/>
            <person name="Turkewitz A.P."/>
            <person name="Asai D.J."/>
            <person name="Wilkes D.E."/>
            <person name="Wang Y."/>
            <person name="Cai H."/>
            <person name="Collins K."/>
            <person name="Stewart B.A."/>
            <person name="Lee S.R."/>
            <person name="Wilamowska K."/>
            <person name="Weinberg Z."/>
            <person name="Ruzzo W.L."/>
            <person name="Wloga D."/>
            <person name="Gaertig J."/>
            <person name="Frankel J."/>
            <person name="Tsao C.-C."/>
            <person name="Gorovsky M.A."/>
            <person name="Keeling P.J."/>
            <person name="Waller R.F."/>
            <person name="Patron N.J."/>
            <person name="Cherry J.M."/>
            <person name="Stover N.A."/>
            <person name="Krieger C.J."/>
            <person name="del Toro C."/>
            <person name="Ryder H.F."/>
            <person name="Williamson S.C."/>
            <person name="Barbeau R.A."/>
            <person name="Hamilton E.P."/>
            <person name="Orias E."/>
        </authorList>
    </citation>
    <scope>NUCLEOTIDE SEQUENCE [LARGE SCALE GENOMIC DNA]</scope>
    <source>
        <strain evidence="2">SB210</strain>
    </source>
</reference>
<dbReference type="GeneID" id="24438554"/>
<accession>W7XEU8</accession>
<evidence type="ECO:0000313" key="2">
    <source>
        <dbReference type="Proteomes" id="UP000009168"/>
    </source>
</evidence>
<dbReference type="RefSeq" id="XP_012654983.1">
    <property type="nucleotide sequence ID" value="XM_012799529.1"/>
</dbReference>
<dbReference type="EMBL" id="GG662523">
    <property type="protein sequence ID" value="EWS72486.1"/>
    <property type="molecule type" value="Genomic_DNA"/>
</dbReference>
<proteinExistence type="predicted"/>
<dbReference type="AlphaFoldDB" id="W7XEU8"/>
<dbReference type="InParanoid" id="W7XEU8"/>
<gene>
    <name evidence="1" type="ORF">TTHERM_000348709</name>
</gene>
<protein>
    <submittedName>
        <fullName evidence="1">Uncharacterized protein</fullName>
    </submittedName>
</protein>
<organism evidence="1 2">
    <name type="scientific">Tetrahymena thermophila (strain SB210)</name>
    <dbReference type="NCBI Taxonomy" id="312017"/>
    <lineage>
        <taxon>Eukaryota</taxon>
        <taxon>Sar</taxon>
        <taxon>Alveolata</taxon>
        <taxon>Ciliophora</taxon>
        <taxon>Intramacronucleata</taxon>
        <taxon>Oligohymenophorea</taxon>
        <taxon>Hymenostomatida</taxon>
        <taxon>Tetrahymenina</taxon>
        <taxon>Tetrahymenidae</taxon>
        <taxon>Tetrahymena</taxon>
    </lineage>
</organism>